<dbReference type="InterPro" id="IPR002347">
    <property type="entry name" value="SDR_fam"/>
</dbReference>
<name>A0ABN7Y2I5_9BURK</name>
<evidence type="ECO:0000313" key="2">
    <source>
        <dbReference type="EMBL" id="CAG9167558.1"/>
    </source>
</evidence>
<keyword evidence="2" id="KW-0560">Oxidoreductase</keyword>
<keyword evidence="3" id="KW-1185">Reference proteome</keyword>
<dbReference type="GO" id="GO:0016491">
    <property type="term" value="F:oxidoreductase activity"/>
    <property type="evidence" value="ECO:0007669"/>
    <property type="project" value="UniProtKB-KW"/>
</dbReference>
<dbReference type="EMBL" id="CAJZAI010000002">
    <property type="protein sequence ID" value="CAG9167558.1"/>
    <property type="molecule type" value="Genomic_DNA"/>
</dbReference>
<dbReference type="EC" id="1.-.-.-" evidence="2"/>
<dbReference type="PANTHER" id="PTHR42879:SF2">
    <property type="entry name" value="3-OXOACYL-[ACYL-CARRIER-PROTEIN] REDUCTASE FABG"/>
    <property type="match status" value="1"/>
</dbReference>
<evidence type="ECO:0000256" key="1">
    <source>
        <dbReference type="ARBA" id="ARBA00006484"/>
    </source>
</evidence>
<dbReference type="SUPFAM" id="SSF51735">
    <property type="entry name" value="NAD(P)-binding Rossmann-fold domains"/>
    <property type="match status" value="1"/>
</dbReference>
<dbReference type="Pfam" id="PF13561">
    <property type="entry name" value="adh_short_C2"/>
    <property type="match status" value="1"/>
</dbReference>
<dbReference type="RefSeq" id="WP_224078530.1">
    <property type="nucleotide sequence ID" value="NZ_CAJZAI010000002.1"/>
</dbReference>
<accession>A0ABN7Y2I5</accession>
<dbReference type="InterPro" id="IPR036291">
    <property type="entry name" value="NAD(P)-bd_dom_sf"/>
</dbReference>
<comment type="caution">
    <text evidence="2">The sequence shown here is derived from an EMBL/GenBank/DDBJ whole genome shotgun (WGS) entry which is preliminary data.</text>
</comment>
<dbReference type="PANTHER" id="PTHR42879">
    <property type="entry name" value="3-OXOACYL-(ACYL-CARRIER-PROTEIN) REDUCTASE"/>
    <property type="match status" value="1"/>
</dbReference>
<evidence type="ECO:0000313" key="3">
    <source>
        <dbReference type="Proteomes" id="UP000727654"/>
    </source>
</evidence>
<dbReference type="Proteomes" id="UP000727654">
    <property type="component" value="Unassembled WGS sequence"/>
</dbReference>
<gene>
    <name evidence="2" type="primary">ucpA</name>
    <name evidence="2" type="ORF">LMG23992_00839</name>
</gene>
<sequence>MELNLKGRVAVITGASKGVGKGVARALAGEGVNIALIARGREALVQAAEEIAGEFHVQALPVEADVTDTASMRAAAAKVREHFGHANILVNNAGAAIRRQDREITWDDSDWINQVEIKSVGALRMIREFLPLVPRDGTGRIINIAGASGSMAWMPALTYGLNNAALMHVSGYLAADLADEDITVNAIVPGLVGTEWREAWADGAAAQAGKSKAQWLHDFCRSKGILSGRWGTVEEIGDLAAFIASDKGCYINGAKLAVDGGLTVNAR</sequence>
<proteinExistence type="inferred from homology"/>
<dbReference type="InterPro" id="IPR050259">
    <property type="entry name" value="SDR"/>
</dbReference>
<dbReference type="Gene3D" id="3.40.50.720">
    <property type="entry name" value="NAD(P)-binding Rossmann-like Domain"/>
    <property type="match status" value="1"/>
</dbReference>
<dbReference type="PRINTS" id="PR00081">
    <property type="entry name" value="GDHRDH"/>
</dbReference>
<dbReference type="PRINTS" id="PR00080">
    <property type="entry name" value="SDRFAMILY"/>
</dbReference>
<reference evidence="2 3" key="1">
    <citation type="submission" date="2021-08" db="EMBL/GenBank/DDBJ databases">
        <authorList>
            <person name="Peeters C."/>
        </authorList>
    </citation>
    <scope>NUCLEOTIDE SEQUENCE [LARGE SCALE GENOMIC DNA]</scope>
    <source>
        <strain evidence="2 3">LMG 23992</strain>
    </source>
</reference>
<protein>
    <submittedName>
        <fullName evidence="2">Oxidoreductase UcpA</fullName>
        <ecNumber evidence="2">1.-.-.-</ecNumber>
    </submittedName>
</protein>
<comment type="similarity">
    <text evidence="1">Belongs to the short-chain dehydrogenases/reductases (SDR) family.</text>
</comment>
<organism evidence="2 3">
    <name type="scientific">Cupriavidus laharis</name>
    <dbReference type="NCBI Taxonomy" id="151654"/>
    <lineage>
        <taxon>Bacteria</taxon>
        <taxon>Pseudomonadati</taxon>
        <taxon>Pseudomonadota</taxon>
        <taxon>Betaproteobacteria</taxon>
        <taxon>Burkholderiales</taxon>
        <taxon>Burkholderiaceae</taxon>
        <taxon>Cupriavidus</taxon>
    </lineage>
</organism>